<keyword evidence="2" id="KW-0539">Nucleus</keyword>
<dbReference type="InterPro" id="IPR009071">
    <property type="entry name" value="HMG_box_dom"/>
</dbReference>
<feature type="DNA-binding region" description="HMG box" evidence="2">
    <location>
        <begin position="25"/>
        <end position="100"/>
    </location>
</feature>
<name>A0ABD3QER4_9STRA</name>
<dbReference type="InterPro" id="IPR036910">
    <property type="entry name" value="HMG_box_dom_sf"/>
</dbReference>
<proteinExistence type="predicted"/>
<evidence type="ECO:0000313" key="7">
    <source>
        <dbReference type="Proteomes" id="UP001530400"/>
    </source>
</evidence>
<keyword evidence="7" id="KW-1185">Reference proteome</keyword>
<evidence type="ECO:0000259" key="5">
    <source>
        <dbReference type="PROSITE" id="PS50118"/>
    </source>
</evidence>
<dbReference type="PANTHER" id="PTHR48112:SF15">
    <property type="entry name" value="HMG BOX DOMAIN-CONTAINING PROTEIN"/>
    <property type="match status" value="1"/>
</dbReference>
<dbReference type="SMART" id="SM00398">
    <property type="entry name" value="HMG"/>
    <property type="match status" value="1"/>
</dbReference>
<dbReference type="EMBL" id="JALLPJ020000201">
    <property type="protein sequence ID" value="KAL3798920.1"/>
    <property type="molecule type" value="Genomic_DNA"/>
</dbReference>
<keyword evidence="1 2" id="KW-0238">DNA-binding</keyword>
<organism evidence="6 7">
    <name type="scientific">Cyclotella atomus</name>
    <dbReference type="NCBI Taxonomy" id="382360"/>
    <lineage>
        <taxon>Eukaryota</taxon>
        <taxon>Sar</taxon>
        <taxon>Stramenopiles</taxon>
        <taxon>Ochrophyta</taxon>
        <taxon>Bacillariophyta</taxon>
        <taxon>Coscinodiscophyceae</taxon>
        <taxon>Thalassiosirophycidae</taxon>
        <taxon>Stephanodiscales</taxon>
        <taxon>Stephanodiscaceae</taxon>
        <taxon>Cyclotella</taxon>
    </lineage>
</organism>
<feature type="coiled-coil region" evidence="3">
    <location>
        <begin position="100"/>
        <end position="127"/>
    </location>
</feature>
<dbReference type="SUPFAM" id="SSF47095">
    <property type="entry name" value="HMG-box"/>
    <property type="match status" value="1"/>
</dbReference>
<feature type="compositionally biased region" description="Basic and acidic residues" evidence="4">
    <location>
        <begin position="1"/>
        <end position="17"/>
    </location>
</feature>
<keyword evidence="3" id="KW-0175">Coiled coil</keyword>
<dbReference type="PROSITE" id="PS50118">
    <property type="entry name" value="HMG_BOX_2"/>
    <property type="match status" value="1"/>
</dbReference>
<dbReference type="Pfam" id="PF09011">
    <property type="entry name" value="HMG_box_2"/>
    <property type="match status" value="1"/>
</dbReference>
<feature type="domain" description="HMG box" evidence="5">
    <location>
        <begin position="25"/>
        <end position="100"/>
    </location>
</feature>
<dbReference type="Gene3D" id="1.10.30.10">
    <property type="entry name" value="High mobility group box domain"/>
    <property type="match status" value="1"/>
</dbReference>
<evidence type="ECO:0000256" key="3">
    <source>
        <dbReference type="SAM" id="Coils"/>
    </source>
</evidence>
<gene>
    <name evidence="6" type="ORF">ACHAWO_013037</name>
</gene>
<dbReference type="PANTHER" id="PTHR48112">
    <property type="entry name" value="HIGH MOBILITY GROUP PROTEIN DSP1"/>
    <property type="match status" value="1"/>
</dbReference>
<comment type="caution">
    <text evidence="6">The sequence shown here is derived from an EMBL/GenBank/DDBJ whole genome shotgun (WGS) entry which is preliminary data.</text>
</comment>
<reference evidence="6 7" key="1">
    <citation type="submission" date="2024-10" db="EMBL/GenBank/DDBJ databases">
        <title>Updated reference genomes for cyclostephanoid diatoms.</title>
        <authorList>
            <person name="Roberts W.R."/>
            <person name="Alverson A.J."/>
        </authorList>
    </citation>
    <scope>NUCLEOTIDE SEQUENCE [LARGE SCALE GENOMIC DNA]</scope>
    <source>
        <strain evidence="6 7">AJA010-31</strain>
    </source>
</reference>
<evidence type="ECO:0000256" key="2">
    <source>
        <dbReference type="PROSITE-ProRule" id="PRU00267"/>
    </source>
</evidence>
<sequence>MDMDNTKLNEIKRTDKGAKHKDGRPLRPLSAYNIFFQMERNRIMKEQANPDAKHASGGFANLANIISARWKKVDGALKIELDAMAKLDRERYDREVDVWKANMLKKAKDAEAAASSAEAEAEDAAAREKCKFDRLPWSEFDLASIANISVKSGAAIPSLTFKRNPPPQGHGPFNVVVGAARPLVANHETGLPHVTPTPSRPTVQVQASENNQAQASDVRFPARSPTFDQDNLRTNQANYMRGYAHAFMANVPRFTSDHSSSLELDGTSFMRDYFKGFKTASEMWGMNGI</sequence>
<evidence type="ECO:0000256" key="1">
    <source>
        <dbReference type="ARBA" id="ARBA00023125"/>
    </source>
</evidence>
<dbReference type="InterPro" id="IPR050342">
    <property type="entry name" value="HMGB"/>
</dbReference>
<dbReference type="GO" id="GO:0003677">
    <property type="term" value="F:DNA binding"/>
    <property type="evidence" value="ECO:0007669"/>
    <property type="project" value="UniProtKB-UniRule"/>
</dbReference>
<feature type="region of interest" description="Disordered" evidence="4">
    <location>
        <begin position="1"/>
        <end position="25"/>
    </location>
</feature>
<dbReference type="AlphaFoldDB" id="A0ABD3QER4"/>
<protein>
    <recommendedName>
        <fullName evidence="5">HMG box domain-containing protein</fullName>
    </recommendedName>
</protein>
<accession>A0ABD3QER4</accession>
<dbReference type="Proteomes" id="UP001530400">
    <property type="component" value="Unassembled WGS sequence"/>
</dbReference>
<dbReference type="GO" id="GO:0005634">
    <property type="term" value="C:nucleus"/>
    <property type="evidence" value="ECO:0007669"/>
    <property type="project" value="UniProtKB-UniRule"/>
</dbReference>
<evidence type="ECO:0000313" key="6">
    <source>
        <dbReference type="EMBL" id="KAL3798920.1"/>
    </source>
</evidence>
<evidence type="ECO:0000256" key="4">
    <source>
        <dbReference type="SAM" id="MobiDB-lite"/>
    </source>
</evidence>